<comment type="caution">
    <text evidence="2">The sequence shown here is derived from an EMBL/GenBank/DDBJ whole genome shotgun (WGS) entry which is preliminary data.</text>
</comment>
<keyword evidence="3" id="KW-1185">Reference proteome</keyword>
<sequence length="68" mass="7786">MRPTPTYRQCRKEILRAPMVDEMRRSLGKDGMEFPRNRVASRSRGLMGASKSKEVYAQRPRSAEALSS</sequence>
<evidence type="ECO:0000256" key="1">
    <source>
        <dbReference type="SAM" id="MobiDB-lite"/>
    </source>
</evidence>
<dbReference type="Proteomes" id="UP000092993">
    <property type="component" value="Unassembled WGS sequence"/>
</dbReference>
<reference evidence="2 3" key="1">
    <citation type="submission" date="2016-03" db="EMBL/GenBank/DDBJ databases">
        <title>Whole genome sequencing of Grifola frondosa 9006-11.</title>
        <authorList>
            <person name="Min B."/>
            <person name="Park H."/>
            <person name="Kim J.-G."/>
            <person name="Cho H."/>
            <person name="Oh Y.-L."/>
            <person name="Kong W.-S."/>
            <person name="Choi I.-G."/>
        </authorList>
    </citation>
    <scope>NUCLEOTIDE SEQUENCE [LARGE SCALE GENOMIC DNA]</scope>
    <source>
        <strain evidence="2 3">9006-11</strain>
    </source>
</reference>
<name>A0A1C7M5Z3_GRIFR</name>
<protein>
    <submittedName>
        <fullName evidence="2">Uncharacterized protein</fullName>
    </submittedName>
</protein>
<gene>
    <name evidence="2" type="ORF">A0H81_08183</name>
</gene>
<accession>A0A1C7M5Z3</accession>
<feature type="region of interest" description="Disordered" evidence="1">
    <location>
        <begin position="26"/>
        <end position="68"/>
    </location>
</feature>
<evidence type="ECO:0000313" key="2">
    <source>
        <dbReference type="EMBL" id="OBZ71816.1"/>
    </source>
</evidence>
<proteinExistence type="predicted"/>
<dbReference type="EMBL" id="LUGG01000010">
    <property type="protein sequence ID" value="OBZ71816.1"/>
    <property type="molecule type" value="Genomic_DNA"/>
</dbReference>
<organism evidence="2 3">
    <name type="scientific">Grifola frondosa</name>
    <name type="common">Maitake</name>
    <name type="synonym">Polyporus frondosus</name>
    <dbReference type="NCBI Taxonomy" id="5627"/>
    <lineage>
        <taxon>Eukaryota</taxon>
        <taxon>Fungi</taxon>
        <taxon>Dikarya</taxon>
        <taxon>Basidiomycota</taxon>
        <taxon>Agaricomycotina</taxon>
        <taxon>Agaricomycetes</taxon>
        <taxon>Polyporales</taxon>
        <taxon>Grifolaceae</taxon>
        <taxon>Grifola</taxon>
    </lineage>
</organism>
<dbReference type="AlphaFoldDB" id="A0A1C7M5Z3"/>
<feature type="compositionally biased region" description="Basic and acidic residues" evidence="1">
    <location>
        <begin position="26"/>
        <end position="36"/>
    </location>
</feature>
<evidence type="ECO:0000313" key="3">
    <source>
        <dbReference type="Proteomes" id="UP000092993"/>
    </source>
</evidence>